<sequence>MSDTAKYQHLNVFLVHEDHKASPFHKLLKANADYETYELKPSLEISGVLYVKTPKVSPPSWAGFAESLTSISINELQNRSSSAVLMIKASEATMAITFGYGRHLLDMGCFVTDFGIKTALNTLNHDTLRSIDVVTLDEQGVQKKSQASRSTSVEVFGIDISKDLLRGVTGSPKVNVGLFNISGSGTTFSFGKEIEIKDMPSLVNKIYTHYKSSDYKDSFAWVDNIRRLEEKKDIEPLNQKLIDELKKPCPNVVISIPEMLDWDLISGFSFTRSKANVKPTIESGDYFANLDIGNLSIDSLKRDRLYVFDSKEEDTEYKVYDCVYFEIKDLKKTYILFSGVWYEIADSFVDTIDKTLAKIKVTSLDFPKVYTWVETPTTGKNKGKVVEKIETEGDYNERAASEKGYFVLDKKLVKSGRTTTSIELCDLLTEDSQFIHVKHRKGGSAGLSHLFAQGNIAAEIMLGDREFRKAARSVIRNKVSPKVVETVPLEKLESTVVEVVFLILGEDSSGLKENLPFFSKVNLTKTFENLTQKGFKVTVAGVDKEAKPTA</sequence>
<gene>
    <name evidence="1" type="ORF">ERJ77_18380</name>
</gene>
<dbReference type="InterPro" id="IPR026487">
    <property type="entry name" value="CHP04141"/>
</dbReference>
<organism evidence="1 2">
    <name type="scientific">Vibrio anguillarum</name>
    <name type="common">Listonella anguillarum</name>
    <dbReference type="NCBI Taxonomy" id="55601"/>
    <lineage>
        <taxon>Bacteria</taxon>
        <taxon>Pseudomonadati</taxon>
        <taxon>Pseudomonadota</taxon>
        <taxon>Gammaproteobacteria</taxon>
        <taxon>Vibrionales</taxon>
        <taxon>Vibrionaceae</taxon>
        <taxon>Vibrio</taxon>
    </lineage>
</organism>
<proteinExistence type="predicted"/>
<dbReference type="AlphaFoldDB" id="A0AAW4BH68"/>
<evidence type="ECO:0008006" key="3">
    <source>
        <dbReference type="Google" id="ProtNLM"/>
    </source>
</evidence>
<reference evidence="1" key="1">
    <citation type="journal article" date="2021" name="PeerJ">
        <title>Analysis of 44 Vibrio anguillarum genomes reveals high genetic diversity.</title>
        <authorList>
            <person name="Hansen M.J."/>
            <person name="Dalsgaard I."/>
        </authorList>
    </citation>
    <scope>NUCLEOTIDE SEQUENCE</scope>
    <source>
        <strain evidence="1">850617-1/1</strain>
    </source>
</reference>
<comment type="caution">
    <text evidence="1">The sequence shown here is derived from an EMBL/GenBank/DDBJ whole genome shotgun (WGS) entry which is preliminary data.</text>
</comment>
<evidence type="ECO:0000313" key="1">
    <source>
        <dbReference type="EMBL" id="MBF4436429.1"/>
    </source>
</evidence>
<dbReference type="Pfam" id="PF19614">
    <property type="entry name" value="DUF6119"/>
    <property type="match status" value="1"/>
</dbReference>
<dbReference type="EMBL" id="SCLC01000127">
    <property type="protein sequence ID" value="MBF4436429.1"/>
    <property type="molecule type" value="Genomic_DNA"/>
</dbReference>
<protein>
    <recommendedName>
        <fullName evidence="3">TIGR04141 family sporadically distributed protein</fullName>
    </recommendedName>
</protein>
<dbReference type="Proteomes" id="UP000786185">
    <property type="component" value="Unassembled WGS sequence"/>
</dbReference>
<accession>A0AAW4BH68</accession>
<evidence type="ECO:0000313" key="2">
    <source>
        <dbReference type="Proteomes" id="UP000786185"/>
    </source>
</evidence>
<dbReference type="NCBIfam" id="TIGR04141">
    <property type="entry name" value="TIGR04141 family sporadically distributed protein"/>
    <property type="match status" value="1"/>
</dbReference>
<name>A0AAW4BH68_VIBAN</name>